<evidence type="ECO:0000313" key="7">
    <source>
        <dbReference type="EMBL" id="MBL0887092.1"/>
    </source>
</evidence>
<dbReference type="InterPro" id="IPR000092">
    <property type="entry name" value="Polyprenyl_synt"/>
</dbReference>
<evidence type="ECO:0000256" key="2">
    <source>
        <dbReference type="ARBA" id="ARBA00006706"/>
    </source>
</evidence>
<sequence length="346" mass="36767">MTEILTRDAVDVVLREFFRDRIGRADPLAEHYALLWRRLERSSTGGKRLRPRLLLDAHRAFGDPHPDDAAVAAAAFELLHTALLLHDDVIDRDVSRRGRPNLPAEFAADATGAGRSPGAAASWGDASGILGGDLLLSATYSLVARVRPAVRADLAELVDEHLFRAAAGEHDDVAFGLGITSATSENVMRMMAHKTAGYSFTAPLQAGAMLAGAGERAAAELERVGTALGVLYQVRDDLLGVFGDVRTGKSTSGDLRQGKRTLLVAFAEGHPRWLAVRHLWGDPQLDAAGARALREALVASGARDAMTGLLDAQRQQAVETIGGSTLPAALRHELTGLAGTLAERAS</sequence>
<evidence type="ECO:0000256" key="4">
    <source>
        <dbReference type="ARBA" id="ARBA00022723"/>
    </source>
</evidence>
<reference evidence="7 8" key="1">
    <citation type="journal article" date="2021" name="Arch. Microbiol.">
        <title>Myceligenerans indicum sp. nov., an actinobacterium isolated from mangrove sediment of Sundarbans, India.</title>
        <authorList>
            <person name="Asha K."/>
            <person name="Bhadury P."/>
        </authorList>
    </citation>
    <scope>NUCLEOTIDE SEQUENCE [LARGE SCALE GENOMIC DNA]</scope>
    <source>
        <strain evidence="7 8">I2</strain>
    </source>
</reference>
<comment type="similarity">
    <text evidence="2 6">Belongs to the FPP/GGPP synthase family.</text>
</comment>
<dbReference type="InterPro" id="IPR033749">
    <property type="entry name" value="Polyprenyl_synt_CS"/>
</dbReference>
<keyword evidence="8" id="KW-1185">Reference proteome</keyword>
<evidence type="ECO:0000313" key="8">
    <source>
        <dbReference type="Proteomes" id="UP000675409"/>
    </source>
</evidence>
<keyword evidence="4" id="KW-0479">Metal-binding</keyword>
<dbReference type="Gene3D" id="1.10.600.10">
    <property type="entry name" value="Farnesyl Diphosphate Synthase"/>
    <property type="match status" value="1"/>
</dbReference>
<dbReference type="PANTHER" id="PTHR12001">
    <property type="entry name" value="GERANYLGERANYL PYROPHOSPHATE SYNTHASE"/>
    <property type="match status" value="1"/>
</dbReference>
<comment type="caution">
    <text evidence="7">The sequence shown here is derived from an EMBL/GenBank/DDBJ whole genome shotgun (WGS) entry which is preliminary data.</text>
</comment>
<dbReference type="SUPFAM" id="SSF48576">
    <property type="entry name" value="Terpenoid synthases"/>
    <property type="match status" value="1"/>
</dbReference>
<dbReference type="EMBL" id="JABBYC010000021">
    <property type="protein sequence ID" value="MBL0887092.1"/>
    <property type="molecule type" value="Genomic_DNA"/>
</dbReference>
<dbReference type="RefSeq" id="WP_201847748.1">
    <property type="nucleotide sequence ID" value="NZ_JABBYC010000021.1"/>
</dbReference>
<comment type="cofactor">
    <cofactor evidence="1">
        <name>Mg(2+)</name>
        <dbReference type="ChEBI" id="CHEBI:18420"/>
    </cofactor>
</comment>
<dbReference type="InterPro" id="IPR008949">
    <property type="entry name" value="Isoprenoid_synthase_dom_sf"/>
</dbReference>
<protein>
    <submittedName>
        <fullName evidence="7">Polyprenyl synthetase family protein</fullName>
    </submittedName>
</protein>
<gene>
    <name evidence="7" type="ORF">HGK34_12525</name>
</gene>
<evidence type="ECO:0000256" key="1">
    <source>
        <dbReference type="ARBA" id="ARBA00001946"/>
    </source>
</evidence>
<evidence type="ECO:0000256" key="6">
    <source>
        <dbReference type="RuleBase" id="RU004466"/>
    </source>
</evidence>
<dbReference type="Proteomes" id="UP000675409">
    <property type="component" value="Unassembled WGS sequence"/>
</dbReference>
<evidence type="ECO:0000256" key="3">
    <source>
        <dbReference type="ARBA" id="ARBA00022679"/>
    </source>
</evidence>
<dbReference type="Pfam" id="PF00348">
    <property type="entry name" value="polyprenyl_synt"/>
    <property type="match status" value="1"/>
</dbReference>
<proteinExistence type="inferred from homology"/>
<accession>A0ABS1LLI1</accession>
<dbReference type="SFLD" id="SFLDS00005">
    <property type="entry name" value="Isoprenoid_Synthase_Type_I"/>
    <property type="match status" value="1"/>
</dbReference>
<keyword evidence="5" id="KW-0460">Magnesium</keyword>
<name>A0ABS1LLI1_9MICO</name>
<evidence type="ECO:0000256" key="5">
    <source>
        <dbReference type="ARBA" id="ARBA00022842"/>
    </source>
</evidence>
<dbReference type="PROSITE" id="PS00444">
    <property type="entry name" value="POLYPRENYL_SYNTHASE_2"/>
    <property type="match status" value="1"/>
</dbReference>
<dbReference type="CDD" id="cd00685">
    <property type="entry name" value="Trans_IPPS_HT"/>
    <property type="match status" value="1"/>
</dbReference>
<keyword evidence="3 6" id="KW-0808">Transferase</keyword>
<organism evidence="7 8">
    <name type="scientific">Myceligenerans indicum</name>
    <dbReference type="NCBI Taxonomy" id="2593663"/>
    <lineage>
        <taxon>Bacteria</taxon>
        <taxon>Bacillati</taxon>
        <taxon>Actinomycetota</taxon>
        <taxon>Actinomycetes</taxon>
        <taxon>Micrococcales</taxon>
        <taxon>Promicromonosporaceae</taxon>
        <taxon>Myceligenerans</taxon>
    </lineage>
</organism>
<dbReference type="PANTHER" id="PTHR12001:SF85">
    <property type="entry name" value="SHORT CHAIN ISOPRENYL DIPHOSPHATE SYNTHASE"/>
    <property type="match status" value="1"/>
</dbReference>
<dbReference type="PROSITE" id="PS00723">
    <property type="entry name" value="POLYPRENYL_SYNTHASE_1"/>
    <property type="match status" value="1"/>
</dbReference>